<dbReference type="Proteomes" id="UP000823749">
    <property type="component" value="Chromosome 10"/>
</dbReference>
<dbReference type="PANTHER" id="PTHR13271">
    <property type="entry name" value="UNCHARACTERIZED PUTATIVE METHYLTRANSFERASE"/>
    <property type="match status" value="1"/>
</dbReference>
<proteinExistence type="predicted"/>
<dbReference type="GO" id="GO:0016279">
    <property type="term" value="F:protein-lysine N-methyltransferase activity"/>
    <property type="evidence" value="ECO:0007669"/>
    <property type="project" value="TreeGrafter"/>
</dbReference>
<dbReference type="Gene3D" id="3.90.1410.10">
    <property type="entry name" value="set domain protein methyltransferase, domain 1"/>
    <property type="match status" value="1"/>
</dbReference>
<keyword evidence="2" id="KW-1185">Reference proteome</keyword>
<protein>
    <submittedName>
        <fullName evidence="1">Uncharacterized protein</fullName>
    </submittedName>
</protein>
<name>A0AAV6IQZ2_9ERIC</name>
<gene>
    <name evidence="1" type="ORF">RHGRI_029566</name>
</gene>
<dbReference type="GO" id="GO:0005634">
    <property type="term" value="C:nucleus"/>
    <property type="evidence" value="ECO:0007669"/>
    <property type="project" value="TreeGrafter"/>
</dbReference>
<sequence>MDSGQDSVYSLSARGRSLPPQMAATTTRRLRAFKRWMRSQGIDHSDALRLIDHHPTNQLQGISVMTVCDLHEGDLVATIPKASCLTIKTSRARPVIESTGLEGYLGLSVALMYEKSLGQSSPWFGYLQLLPESEPIPLNWTLEEVDSLLSGTELHKVDFALLY</sequence>
<dbReference type="InterPro" id="IPR046341">
    <property type="entry name" value="SET_dom_sf"/>
</dbReference>
<dbReference type="InterPro" id="IPR050600">
    <property type="entry name" value="SETD3_SETD6_MTase"/>
</dbReference>
<evidence type="ECO:0000313" key="2">
    <source>
        <dbReference type="Proteomes" id="UP000823749"/>
    </source>
</evidence>
<organism evidence="1 2">
    <name type="scientific">Rhododendron griersonianum</name>
    <dbReference type="NCBI Taxonomy" id="479676"/>
    <lineage>
        <taxon>Eukaryota</taxon>
        <taxon>Viridiplantae</taxon>
        <taxon>Streptophyta</taxon>
        <taxon>Embryophyta</taxon>
        <taxon>Tracheophyta</taxon>
        <taxon>Spermatophyta</taxon>
        <taxon>Magnoliopsida</taxon>
        <taxon>eudicotyledons</taxon>
        <taxon>Gunneridae</taxon>
        <taxon>Pentapetalae</taxon>
        <taxon>asterids</taxon>
        <taxon>Ericales</taxon>
        <taxon>Ericaceae</taxon>
        <taxon>Ericoideae</taxon>
        <taxon>Rhodoreae</taxon>
        <taxon>Rhododendron</taxon>
    </lineage>
</organism>
<comment type="caution">
    <text evidence="1">The sequence shown here is derived from an EMBL/GenBank/DDBJ whole genome shotgun (WGS) entry which is preliminary data.</text>
</comment>
<dbReference type="CDD" id="cd10527">
    <property type="entry name" value="SET_LSMT"/>
    <property type="match status" value="1"/>
</dbReference>
<dbReference type="PANTHER" id="PTHR13271:SF34">
    <property type="entry name" value="N-LYSINE METHYLTRANSFERASE SETD6"/>
    <property type="match status" value="1"/>
</dbReference>
<dbReference type="SUPFAM" id="SSF82199">
    <property type="entry name" value="SET domain"/>
    <property type="match status" value="1"/>
</dbReference>
<dbReference type="EMBL" id="JACTNZ010000010">
    <property type="protein sequence ID" value="KAG5528949.1"/>
    <property type="molecule type" value="Genomic_DNA"/>
</dbReference>
<accession>A0AAV6IQZ2</accession>
<dbReference type="AlphaFoldDB" id="A0AAV6IQZ2"/>
<evidence type="ECO:0000313" key="1">
    <source>
        <dbReference type="EMBL" id="KAG5528949.1"/>
    </source>
</evidence>
<reference evidence="1" key="1">
    <citation type="submission" date="2020-08" db="EMBL/GenBank/DDBJ databases">
        <title>Plant Genome Project.</title>
        <authorList>
            <person name="Zhang R.-G."/>
        </authorList>
    </citation>
    <scope>NUCLEOTIDE SEQUENCE</scope>
    <source>
        <strain evidence="1">WSP0</strain>
        <tissue evidence="1">Leaf</tissue>
    </source>
</reference>